<keyword evidence="2" id="KW-0963">Cytoplasm</keyword>
<comment type="subcellular location">
    <subcellularLocation>
        <location evidence="1">Cytoplasm</location>
        <location evidence="1">Cytoskeleton</location>
        <location evidence="1">Microtubule organizing center</location>
        <location evidence="1">Centrosome</location>
        <location evidence="1">Centriole</location>
    </subcellularLocation>
</comment>
<keyword evidence="7" id="KW-1185">Reference proteome</keyword>
<comment type="similarity">
    <text evidence="4">Belongs to the PPP1R35 family.</text>
</comment>
<dbReference type="Pfam" id="PF15503">
    <property type="entry name" value="PPP1R35_C"/>
    <property type="match status" value="1"/>
</dbReference>
<keyword evidence="3" id="KW-0206">Cytoskeleton</keyword>
<evidence type="ECO:0000256" key="3">
    <source>
        <dbReference type="ARBA" id="ARBA00023212"/>
    </source>
</evidence>
<gene>
    <name evidence="6" type="ORF">LSINAPIS_LOCUS7301</name>
</gene>
<evidence type="ECO:0000313" key="6">
    <source>
        <dbReference type="EMBL" id="VVC95632.1"/>
    </source>
</evidence>
<dbReference type="EMBL" id="FZQP02002382">
    <property type="protein sequence ID" value="VVC95632.1"/>
    <property type="molecule type" value="Genomic_DNA"/>
</dbReference>
<evidence type="ECO:0000256" key="2">
    <source>
        <dbReference type="ARBA" id="ARBA00022490"/>
    </source>
</evidence>
<sequence>MMKKTDPSIKKTFVRTSQQRILGHNSKVIYDVEVHAKTQTSQPTATKEELNTPKLCSSEALATYLTDAKKSLPQILLSEVSKVDKIQLSNKVTKKLNFHFDDRIYKNLVQLNADVANVKNKKEPRSKVAAVKKDLEPNIEDFYHDEKEEDLCPNIPVIKPKFRPIRKFESGKLHELTRSFELL</sequence>
<accession>A0A5E4QD47</accession>
<reference evidence="6 7" key="1">
    <citation type="submission" date="2017-07" db="EMBL/GenBank/DDBJ databases">
        <authorList>
            <person name="Talla V."/>
            <person name="Backstrom N."/>
        </authorList>
    </citation>
    <scope>NUCLEOTIDE SEQUENCE [LARGE SCALE GENOMIC DNA]</scope>
</reference>
<proteinExistence type="inferred from homology"/>
<name>A0A5E4QD47_9NEOP</name>
<evidence type="ECO:0000256" key="4">
    <source>
        <dbReference type="ARBA" id="ARBA00029452"/>
    </source>
</evidence>
<protein>
    <recommendedName>
        <fullName evidence="5">Protein phosphatase 1 regulatory subunit 35 C-terminal domain-containing protein</fullName>
    </recommendedName>
</protein>
<evidence type="ECO:0000259" key="5">
    <source>
        <dbReference type="Pfam" id="PF15503"/>
    </source>
</evidence>
<dbReference type="Proteomes" id="UP000324832">
    <property type="component" value="Unassembled WGS sequence"/>
</dbReference>
<feature type="domain" description="Protein phosphatase 1 regulatory subunit 35 C-terminal" evidence="5">
    <location>
        <begin position="79"/>
        <end position="145"/>
    </location>
</feature>
<evidence type="ECO:0000256" key="1">
    <source>
        <dbReference type="ARBA" id="ARBA00004114"/>
    </source>
</evidence>
<evidence type="ECO:0000313" key="7">
    <source>
        <dbReference type="Proteomes" id="UP000324832"/>
    </source>
</evidence>
<organism evidence="6 7">
    <name type="scientific">Leptidea sinapis</name>
    <dbReference type="NCBI Taxonomy" id="189913"/>
    <lineage>
        <taxon>Eukaryota</taxon>
        <taxon>Metazoa</taxon>
        <taxon>Ecdysozoa</taxon>
        <taxon>Arthropoda</taxon>
        <taxon>Hexapoda</taxon>
        <taxon>Insecta</taxon>
        <taxon>Pterygota</taxon>
        <taxon>Neoptera</taxon>
        <taxon>Endopterygota</taxon>
        <taxon>Lepidoptera</taxon>
        <taxon>Glossata</taxon>
        <taxon>Ditrysia</taxon>
        <taxon>Papilionoidea</taxon>
        <taxon>Pieridae</taxon>
        <taxon>Dismorphiinae</taxon>
        <taxon>Leptidea</taxon>
    </lineage>
</organism>
<dbReference type="AlphaFoldDB" id="A0A5E4QD47"/>
<dbReference type="GO" id="GO:0005814">
    <property type="term" value="C:centriole"/>
    <property type="evidence" value="ECO:0007669"/>
    <property type="project" value="UniProtKB-SubCell"/>
</dbReference>
<dbReference type="InterPro" id="IPR029135">
    <property type="entry name" value="PPP1R35_C"/>
</dbReference>